<gene>
    <name evidence="7" type="ORF">QE367_001759</name>
</gene>
<proteinExistence type="predicted"/>
<dbReference type="PANTHER" id="PTHR43309">
    <property type="entry name" value="5-OXOPROLINASE SUBUNIT C"/>
    <property type="match status" value="1"/>
</dbReference>
<dbReference type="SMART" id="SM00797">
    <property type="entry name" value="AHS2"/>
    <property type="match status" value="1"/>
</dbReference>
<dbReference type="PANTHER" id="PTHR43309:SF3">
    <property type="entry name" value="5-OXOPROLINASE SUBUNIT C"/>
    <property type="match status" value="1"/>
</dbReference>
<dbReference type="EMBL" id="JAVIZA010000001">
    <property type="protein sequence ID" value="MDR6167555.1"/>
    <property type="molecule type" value="Genomic_DNA"/>
</dbReference>
<evidence type="ECO:0000256" key="3">
    <source>
        <dbReference type="ARBA" id="ARBA00022840"/>
    </source>
</evidence>
<sequence length="541" mass="55087">MRMLPIGPDAVLVEVSDLAEVMALHARLTAAPPAGVVDVVPAAATVLVRVDPAVLSLAATRTWVSTAATSAAPPASAPAPVTLPIRYDGDDLDDLAAALGFSPEALAARHVATDWTVAFTGFAPGFGYLIGAGWDLDIPRRPSPRTRVPAGSVGLAGVFSGAYPRETPGGWQLIGTTDAPLFDPDAAQPALLVPGGTVRFDAVRARARARARAIGSDAALPGDTASPTAGEPRARSESATAPGGIRVIAPGPQATVQDAGRSGRAAEGVGAAGAADPAAWALANRLVGNRDGAAAIEIAVGGFRAVAERDLTVVVTGAWAPVAIDGRTGDPYVVHAWTAGTELRLDGFLAGTRAYLAVRGGWDIAPVLGSRSTDTLSGLGPPPLRRGDVVAAGCETAGPVPALPLHPWGLPPTGTDAVPLDIPFTTGPRADWLTPSSRRLLAEATWIVSAAADRVGIRLEGPRLERARGEELASEGMVPGAIQVPPAGHPVVFGVDAPVTGGYPVVGVVTSTGRNRLAQARPGDRVRLRPTFRGASDAQRG</sequence>
<evidence type="ECO:0000259" key="5">
    <source>
        <dbReference type="SMART" id="SM00796"/>
    </source>
</evidence>
<dbReference type="InterPro" id="IPR029000">
    <property type="entry name" value="Cyclophilin-like_dom_sf"/>
</dbReference>
<evidence type="ECO:0000256" key="1">
    <source>
        <dbReference type="ARBA" id="ARBA00022741"/>
    </source>
</evidence>
<dbReference type="SMART" id="SM00796">
    <property type="entry name" value="AHS1"/>
    <property type="match status" value="1"/>
</dbReference>
<dbReference type="InterPro" id="IPR052708">
    <property type="entry name" value="PxpC"/>
</dbReference>
<feature type="region of interest" description="Disordered" evidence="4">
    <location>
        <begin position="214"/>
        <end position="250"/>
    </location>
</feature>
<accession>A0ABU1I0Z6</accession>
<evidence type="ECO:0000313" key="8">
    <source>
        <dbReference type="Proteomes" id="UP001260188"/>
    </source>
</evidence>
<dbReference type="SUPFAM" id="SSF50891">
    <property type="entry name" value="Cyclophilin-like"/>
    <property type="match status" value="2"/>
</dbReference>
<evidence type="ECO:0000256" key="2">
    <source>
        <dbReference type="ARBA" id="ARBA00022801"/>
    </source>
</evidence>
<dbReference type="Gene3D" id="3.30.1360.40">
    <property type="match status" value="1"/>
</dbReference>
<keyword evidence="7" id="KW-0649">Protein kinase inhibitor</keyword>
<dbReference type="GO" id="GO:0004860">
    <property type="term" value="F:protein kinase inhibitor activity"/>
    <property type="evidence" value="ECO:0007669"/>
    <property type="project" value="UniProtKB-KW"/>
</dbReference>
<dbReference type="Proteomes" id="UP001260188">
    <property type="component" value="Unassembled WGS sequence"/>
</dbReference>
<keyword evidence="1" id="KW-0547">Nucleotide-binding</keyword>
<evidence type="ECO:0000259" key="6">
    <source>
        <dbReference type="SMART" id="SM00797"/>
    </source>
</evidence>
<dbReference type="RefSeq" id="WP_309666136.1">
    <property type="nucleotide sequence ID" value="NZ_JAVIZA010000001.1"/>
</dbReference>
<dbReference type="InterPro" id="IPR003833">
    <property type="entry name" value="CT_C_D"/>
</dbReference>
<dbReference type="Pfam" id="PF02682">
    <property type="entry name" value="CT_C_D"/>
    <property type="match status" value="1"/>
</dbReference>
<dbReference type="Pfam" id="PF02626">
    <property type="entry name" value="CT_A_B"/>
    <property type="match status" value="1"/>
</dbReference>
<reference evidence="7 8" key="1">
    <citation type="submission" date="2023-08" db="EMBL/GenBank/DDBJ databases">
        <title>Functional and genomic diversity of the sorghum phyllosphere microbiome.</title>
        <authorList>
            <person name="Shade A."/>
        </authorList>
    </citation>
    <scope>NUCLEOTIDE SEQUENCE [LARGE SCALE GENOMIC DNA]</scope>
    <source>
        <strain evidence="7 8">SORGH_AS_0919</strain>
    </source>
</reference>
<keyword evidence="2" id="KW-0378">Hydrolase</keyword>
<feature type="domain" description="Carboxyltransferase" evidence="6">
    <location>
        <begin position="266"/>
        <end position="540"/>
    </location>
</feature>
<evidence type="ECO:0000313" key="7">
    <source>
        <dbReference type="EMBL" id="MDR6167555.1"/>
    </source>
</evidence>
<dbReference type="InterPro" id="IPR003778">
    <property type="entry name" value="CT_A_B"/>
</dbReference>
<dbReference type="SUPFAM" id="SSF160467">
    <property type="entry name" value="PH0987 N-terminal domain-like"/>
    <property type="match status" value="1"/>
</dbReference>
<comment type="caution">
    <text evidence="7">The sequence shown here is derived from an EMBL/GenBank/DDBJ whole genome shotgun (WGS) entry which is preliminary data.</text>
</comment>
<keyword evidence="3" id="KW-0067">ATP-binding</keyword>
<protein>
    <submittedName>
        <fullName evidence="7">KipI family sensor histidine kinase inhibitor</fullName>
    </submittedName>
</protein>
<name>A0ABU1I0Z6_9MICO</name>
<dbReference type="Gene3D" id="2.40.100.10">
    <property type="entry name" value="Cyclophilin-like"/>
    <property type="match status" value="2"/>
</dbReference>
<feature type="domain" description="Carboxyltransferase" evidence="5">
    <location>
        <begin position="1"/>
        <end position="192"/>
    </location>
</feature>
<organism evidence="7 8">
    <name type="scientific">Microbacterium paludicola</name>
    <dbReference type="NCBI Taxonomy" id="300019"/>
    <lineage>
        <taxon>Bacteria</taxon>
        <taxon>Bacillati</taxon>
        <taxon>Actinomycetota</taxon>
        <taxon>Actinomycetes</taxon>
        <taxon>Micrococcales</taxon>
        <taxon>Microbacteriaceae</taxon>
        <taxon>Microbacterium</taxon>
    </lineage>
</organism>
<evidence type="ECO:0000256" key="4">
    <source>
        <dbReference type="SAM" id="MobiDB-lite"/>
    </source>
</evidence>
<keyword evidence="8" id="KW-1185">Reference proteome</keyword>